<proteinExistence type="predicted"/>
<gene>
    <name evidence="3" type="ORF">CPB83DRAFT_655121</name>
</gene>
<accession>A0A9P6E753</accession>
<feature type="compositionally biased region" description="Polar residues" evidence="2">
    <location>
        <begin position="24"/>
        <end position="36"/>
    </location>
</feature>
<dbReference type="Proteomes" id="UP000807306">
    <property type="component" value="Unassembled WGS sequence"/>
</dbReference>
<evidence type="ECO:0000256" key="1">
    <source>
        <dbReference type="SAM" id="Coils"/>
    </source>
</evidence>
<evidence type="ECO:0000313" key="3">
    <source>
        <dbReference type="EMBL" id="KAF9523710.1"/>
    </source>
</evidence>
<dbReference type="AlphaFoldDB" id="A0A9P6E753"/>
<comment type="caution">
    <text evidence="3">The sequence shown here is derived from an EMBL/GenBank/DDBJ whole genome shotgun (WGS) entry which is preliminary data.</text>
</comment>
<dbReference type="EMBL" id="MU157911">
    <property type="protein sequence ID" value="KAF9523710.1"/>
    <property type="molecule type" value="Genomic_DNA"/>
</dbReference>
<organism evidence="3 4">
    <name type="scientific">Crepidotus variabilis</name>
    <dbReference type="NCBI Taxonomy" id="179855"/>
    <lineage>
        <taxon>Eukaryota</taxon>
        <taxon>Fungi</taxon>
        <taxon>Dikarya</taxon>
        <taxon>Basidiomycota</taxon>
        <taxon>Agaricomycotina</taxon>
        <taxon>Agaricomycetes</taxon>
        <taxon>Agaricomycetidae</taxon>
        <taxon>Agaricales</taxon>
        <taxon>Agaricineae</taxon>
        <taxon>Crepidotaceae</taxon>
        <taxon>Crepidotus</taxon>
    </lineage>
</organism>
<protein>
    <submittedName>
        <fullName evidence="3">Uncharacterized protein</fullName>
    </submittedName>
</protein>
<evidence type="ECO:0000256" key="2">
    <source>
        <dbReference type="SAM" id="MobiDB-lite"/>
    </source>
</evidence>
<feature type="region of interest" description="Disordered" evidence="2">
    <location>
        <begin position="1"/>
        <end position="36"/>
    </location>
</feature>
<feature type="coiled-coil region" evidence="1">
    <location>
        <begin position="59"/>
        <end position="100"/>
    </location>
</feature>
<keyword evidence="4" id="KW-1185">Reference proteome</keyword>
<name>A0A9P6E753_9AGAR</name>
<reference evidence="3" key="1">
    <citation type="submission" date="2020-11" db="EMBL/GenBank/DDBJ databases">
        <authorList>
            <consortium name="DOE Joint Genome Institute"/>
            <person name="Ahrendt S."/>
            <person name="Riley R."/>
            <person name="Andreopoulos W."/>
            <person name="Labutti K."/>
            <person name="Pangilinan J."/>
            <person name="Ruiz-Duenas F.J."/>
            <person name="Barrasa J.M."/>
            <person name="Sanchez-Garcia M."/>
            <person name="Camarero S."/>
            <person name="Miyauchi S."/>
            <person name="Serrano A."/>
            <person name="Linde D."/>
            <person name="Babiker R."/>
            <person name="Drula E."/>
            <person name="Ayuso-Fernandez I."/>
            <person name="Pacheco R."/>
            <person name="Padilla G."/>
            <person name="Ferreira P."/>
            <person name="Barriuso J."/>
            <person name="Kellner H."/>
            <person name="Castanera R."/>
            <person name="Alfaro M."/>
            <person name="Ramirez L."/>
            <person name="Pisabarro A.G."/>
            <person name="Kuo A."/>
            <person name="Tritt A."/>
            <person name="Lipzen A."/>
            <person name="He G."/>
            <person name="Yan M."/>
            <person name="Ng V."/>
            <person name="Cullen D."/>
            <person name="Martin F."/>
            <person name="Rosso M.-N."/>
            <person name="Henrissat B."/>
            <person name="Hibbett D."/>
            <person name="Martinez A.T."/>
            <person name="Grigoriev I.V."/>
        </authorList>
    </citation>
    <scope>NUCLEOTIDE SEQUENCE</scope>
    <source>
        <strain evidence="3">CBS 506.95</strain>
    </source>
</reference>
<sequence>MSKRQSVTSSQRGDDGPPSGGNVEGSSRQGAASGTGSVFSAVSSALGLDSGRAPAPQFNSKLEKDHYRLREDYKSLQDEYRRTERTLEKYALELQKTQYQLKTWFNQAKETQNKLQLSENAGKIDILQAFLDENVFALLSALDELKAAVYATSKFLDENIIFRASEAFPHEIESAQTAVLPFIGTSLCDALYTQANRASTTGSDARGSRLLVRLVSRAGACAYLDRAQKPVKAEILALYANIFKIASWVLPGAANRATFDKSLGGVLSAGQRVRSAKENIDKGLNVFIIFPLPGKTDSRYDPLQEEAVNVEGAPIGGSGDAHGDVVATLAFGLKRGDKVAMRSQVLLKSTLESALKQEEEELGLNIPLGVEQSDCDGRA</sequence>
<evidence type="ECO:0000313" key="4">
    <source>
        <dbReference type="Proteomes" id="UP000807306"/>
    </source>
</evidence>
<keyword evidence="1" id="KW-0175">Coiled coil</keyword>
<feature type="compositionally biased region" description="Polar residues" evidence="2">
    <location>
        <begin position="1"/>
        <end position="11"/>
    </location>
</feature>